<dbReference type="Gene3D" id="1.20.1260.10">
    <property type="match status" value="1"/>
</dbReference>
<dbReference type="OrthoDB" id="1848647at2"/>
<dbReference type="EMBL" id="SCWF01000011">
    <property type="protein sequence ID" value="TDM13408.1"/>
    <property type="molecule type" value="Genomic_DNA"/>
</dbReference>
<evidence type="ECO:0000313" key="1">
    <source>
        <dbReference type="EMBL" id="TDM13408.1"/>
    </source>
</evidence>
<dbReference type="RefSeq" id="WP_133452274.1">
    <property type="nucleotide sequence ID" value="NZ_SCWF01000011.1"/>
</dbReference>
<proteinExistence type="predicted"/>
<keyword evidence="2" id="KW-1185">Reference proteome</keyword>
<reference evidence="1 2" key="1">
    <citation type="submission" date="2019-01" db="EMBL/GenBank/DDBJ databases">
        <title>Draft genome sequences of the type strains of six Macrococcus species.</title>
        <authorList>
            <person name="Mazhar S."/>
            <person name="Altermann E."/>
            <person name="Hill C."/>
            <person name="Mcauliffe O."/>
        </authorList>
    </citation>
    <scope>NUCLEOTIDE SEQUENCE [LARGE SCALE GENOMIC DNA]</scope>
    <source>
        <strain evidence="1 2">ATCC 51825</strain>
    </source>
</reference>
<dbReference type="AlphaFoldDB" id="A0A4R6BYA2"/>
<organism evidence="1 2">
    <name type="scientific">Macrococcus bovicus</name>
    <dbReference type="NCBI Taxonomy" id="69968"/>
    <lineage>
        <taxon>Bacteria</taxon>
        <taxon>Bacillati</taxon>
        <taxon>Bacillota</taxon>
        <taxon>Bacilli</taxon>
        <taxon>Bacillales</taxon>
        <taxon>Staphylococcaceae</taxon>
        <taxon>Macrococcus</taxon>
    </lineage>
</organism>
<sequence length="143" mass="16811">MKVTLSIDELGLTQLYLNQRKVEAVTNWLNENSVTSTVVTVIYYRNKPYLIDGHTRAFVAYGNGTRQIIAEIYEADLDTAEMQLYLTCIKWCQEQGLYHIADLNTRIISEEVFSEKWIHRCTNWMDQMQNEKERSFLNSGYKK</sequence>
<dbReference type="SUPFAM" id="SSF110849">
    <property type="entry name" value="ParB/Sulfiredoxin"/>
    <property type="match status" value="1"/>
</dbReference>
<dbReference type="InterPro" id="IPR036086">
    <property type="entry name" value="ParB/Sulfiredoxin_sf"/>
</dbReference>
<accession>A0A4R6BYA2</accession>
<dbReference type="Proteomes" id="UP000294843">
    <property type="component" value="Unassembled WGS sequence"/>
</dbReference>
<gene>
    <name evidence="1" type="ORF">ERX55_09160</name>
</gene>
<comment type="caution">
    <text evidence="1">The sequence shown here is derived from an EMBL/GenBank/DDBJ whole genome shotgun (WGS) entry which is preliminary data.</text>
</comment>
<dbReference type="InterPro" id="IPR012347">
    <property type="entry name" value="Ferritin-like"/>
</dbReference>
<name>A0A4R6BYA2_9STAP</name>
<evidence type="ECO:0008006" key="3">
    <source>
        <dbReference type="Google" id="ProtNLM"/>
    </source>
</evidence>
<evidence type="ECO:0000313" key="2">
    <source>
        <dbReference type="Proteomes" id="UP000294843"/>
    </source>
</evidence>
<protein>
    <recommendedName>
        <fullName evidence="3">Chromosome partitioning protein ParB</fullName>
    </recommendedName>
</protein>